<comment type="caution">
    <text evidence="2">The sequence shown here is derived from an EMBL/GenBank/DDBJ whole genome shotgun (WGS) entry which is preliminary data.</text>
</comment>
<accession>A0A3S3R5H0</accession>
<feature type="transmembrane region" description="Helical" evidence="1">
    <location>
        <begin position="29"/>
        <end position="48"/>
    </location>
</feature>
<reference evidence="2 3" key="1">
    <citation type="submission" date="2018-11" db="EMBL/GenBank/DDBJ databases">
        <title>Photobacterium sp. BEI247 sp. nov., a marine bacterium isolated from Yongle Blue Hole in the South China Sea.</title>
        <authorList>
            <person name="Wang X."/>
        </authorList>
    </citation>
    <scope>NUCLEOTIDE SEQUENCE [LARGE SCALE GENOMIC DNA]</scope>
    <source>
        <strain evidence="3">BEI247</strain>
    </source>
</reference>
<organism evidence="2 3">
    <name type="scientific">Photobacterium chitinilyticum</name>
    <dbReference type="NCBI Taxonomy" id="2485123"/>
    <lineage>
        <taxon>Bacteria</taxon>
        <taxon>Pseudomonadati</taxon>
        <taxon>Pseudomonadota</taxon>
        <taxon>Gammaproteobacteria</taxon>
        <taxon>Vibrionales</taxon>
        <taxon>Vibrionaceae</taxon>
        <taxon>Photobacterium</taxon>
    </lineage>
</organism>
<gene>
    <name evidence="2" type="ORF">EDI28_25665</name>
</gene>
<evidence type="ECO:0000313" key="2">
    <source>
        <dbReference type="EMBL" id="RWX52747.1"/>
    </source>
</evidence>
<keyword evidence="1" id="KW-1133">Transmembrane helix</keyword>
<dbReference type="Proteomes" id="UP000287563">
    <property type="component" value="Unassembled WGS sequence"/>
</dbReference>
<keyword evidence="1" id="KW-0812">Transmembrane</keyword>
<dbReference type="EMBL" id="RJLM01000038">
    <property type="protein sequence ID" value="RWX52747.1"/>
    <property type="molecule type" value="Genomic_DNA"/>
</dbReference>
<keyword evidence="3" id="KW-1185">Reference proteome</keyword>
<protein>
    <submittedName>
        <fullName evidence="2">Uncharacterized protein</fullName>
    </submittedName>
</protein>
<keyword evidence="1" id="KW-0472">Membrane</keyword>
<evidence type="ECO:0000313" key="3">
    <source>
        <dbReference type="Proteomes" id="UP000287563"/>
    </source>
</evidence>
<evidence type="ECO:0000256" key="1">
    <source>
        <dbReference type="SAM" id="Phobius"/>
    </source>
</evidence>
<dbReference type="AlphaFoldDB" id="A0A3S3R5H0"/>
<name>A0A3S3R5H0_9GAMM</name>
<proteinExistence type="predicted"/>
<sequence length="251" mass="29504">MEFSGFGEFIVAHLIPGVIFLRGNSVEQILSIISYVGVALVSGLLVWLNSYSKEKGKSYANKEDFVELKEQLSQTTELVESVKSSLSEKSWINQQVWLKKQEAYEEISLHLSHVKKFVNHQISEYESYEYLNHYHPYVQMSSTTNESLQNQWDRDVEEYERRKKYNEENKVYEKLEKHSNDALSQVFDLITVKSIYLDPRVGEVINKLKYSVGEPHEYEDENDYYNRIDKAMELAMDEIFKISKEELSIKI</sequence>